<evidence type="ECO:0000313" key="2">
    <source>
        <dbReference type="EMBL" id="RRO19371.1"/>
    </source>
</evidence>
<sequence length="126" mass="13981">MLPSQFGSRRSMSANSFAEKVWSPTRTRPSGKAWTSTVWCTPSSGTRLARSRMFGSVWNDDPAGVSWRVDSALSICSWRSGVPGSPSCGRSPSWRSWPSWLPSRSLWESGRSPSWRDPFGSEPPGR</sequence>
<dbReference type="Proteomes" id="UP000274515">
    <property type="component" value="Unassembled WGS sequence"/>
</dbReference>
<feature type="region of interest" description="Disordered" evidence="1">
    <location>
        <begin position="104"/>
        <end position="126"/>
    </location>
</feature>
<keyword evidence="3" id="KW-1185">Reference proteome</keyword>
<dbReference type="EMBL" id="RSAA01000004">
    <property type="protein sequence ID" value="RRO19371.1"/>
    <property type="molecule type" value="Genomic_DNA"/>
</dbReference>
<comment type="caution">
    <text evidence="2">The sequence shown here is derived from an EMBL/GenBank/DDBJ whole genome shotgun (WGS) entry which is preliminary data.</text>
</comment>
<accession>A0A426K1V8</accession>
<dbReference type="AlphaFoldDB" id="A0A426K1V8"/>
<organism evidence="2 3">
    <name type="scientific">Saccharopolyspora rhizosphaerae</name>
    <dbReference type="NCBI Taxonomy" id="2492662"/>
    <lineage>
        <taxon>Bacteria</taxon>
        <taxon>Bacillati</taxon>
        <taxon>Actinomycetota</taxon>
        <taxon>Actinomycetes</taxon>
        <taxon>Pseudonocardiales</taxon>
        <taxon>Pseudonocardiaceae</taxon>
        <taxon>Saccharopolyspora</taxon>
    </lineage>
</organism>
<evidence type="ECO:0000313" key="3">
    <source>
        <dbReference type="Proteomes" id="UP000274515"/>
    </source>
</evidence>
<protein>
    <submittedName>
        <fullName evidence="2">Uncharacterized protein</fullName>
    </submittedName>
</protein>
<proteinExistence type="predicted"/>
<gene>
    <name evidence="2" type="ORF">EIL87_04530</name>
</gene>
<evidence type="ECO:0000256" key="1">
    <source>
        <dbReference type="SAM" id="MobiDB-lite"/>
    </source>
</evidence>
<reference evidence="2 3" key="1">
    <citation type="submission" date="2018-11" db="EMBL/GenBank/DDBJ databases">
        <title>Saccharopolyspora rhizosphaerae sp. nov., an actinomycete isolated from rhizosphere soil in Thailand.</title>
        <authorList>
            <person name="Intra B."/>
            <person name="Euanorasetr J."/>
            <person name="Take A."/>
            <person name="Inahashi Y."/>
            <person name="Mori M."/>
            <person name="Panbangred W."/>
            <person name="Matsumoto A."/>
        </authorList>
    </citation>
    <scope>NUCLEOTIDE SEQUENCE [LARGE SCALE GENOMIC DNA]</scope>
    <source>
        <strain evidence="2 3">H219</strain>
    </source>
</reference>
<name>A0A426K1V8_9PSEU</name>